<sequence length="146" mass="16371">MRARVRAQVHVRVLACARARVLESNCKRLRPEEVRSLPCAEFEAADGQSCSICLEQFGPADAPRLLSCQHAFHTECALLWLTRAAMCPNCRAPVECADAPVRPMQREADDYSEVISNFSELAMVRMRTHVKKQRQQMHPFGGSCGV</sequence>
<dbReference type="GO" id="GO:0061630">
    <property type="term" value="F:ubiquitin protein ligase activity"/>
    <property type="evidence" value="ECO:0007669"/>
    <property type="project" value="TreeGrafter"/>
</dbReference>
<dbReference type="AlphaFoldDB" id="A0A1Q9DK81"/>
<dbReference type="SUPFAM" id="SSF57850">
    <property type="entry name" value="RING/U-box"/>
    <property type="match status" value="1"/>
</dbReference>
<evidence type="ECO:0000313" key="7">
    <source>
        <dbReference type="Proteomes" id="UP000186817"/>
    </source>
</evidence>
<keyword evidence="6" id="KW-0472">Membrane</keyword>
<dbReference type="Pfam" id="PF13639">
    <property type="entry name" value="zf-RING_2"/>
    <property type="match status" value="1"/>
</dbReference>
<accession>A0A1Q9DK81</accession>
<dbReference type="PANTHER" id="PTHR45931">
    <property type="entry name" value="SI:CH211-59O9.10"/>
    <property type="match status" value="1"/>
</dbReference>
<protein>
    <submittedName>
        <fullName evidence="6">Receptor-likey region, transmembrane domain-and RING domain-containing protein 1</fullName>
    </submittedName>
</protein>
<name>A0A1Q9DK81_SYMMI</name>
<evidence type="ECO:0000256" key="3">
    <source>
        <dbReference type="ARBA" id="ARBA00022833"/>
    </source>
</evidence>
<gene>
    <name evidence="6" type="primary">RMR1</name>
    <name evidence="6" type="ORF">AK812_SmicGene22321</name>
</gene>
<reference evidence="6 7" key="1">
    <citation type="submission" date="2016-02" db="EMBL/GenBank/DDBJ databases">
        <title>Genome analysis of coral dinoflagellate symbionts highlights evolutionary adaptations to a symbiotic lifestyle.</title>
        <authorList>
            <person name="Aranda M."/>
            <person name="Li Y."/>
            <person name="Liew Y.J."/>
            <person name="Baumgarten S."/>
            <person name="Simakov O."/>
            <person name="Wilson M."/>
            <person name="Piel J."/>
            <person name="Ashoor H."/>
            <person name="Bougouffa S."/>
            <person name="Bajic V.B."/>
            <person name="Ryu T."/>
            <person name="Ravasi T."/>
            <person name="Bayer T."/>
            <person name="Micklem G."/>
            <person name="Kim H."/>
            <person name="Bhak J."/>
            <person name="Lajeunesse T.C."/>
            <person name="Voolstra C.R."/>
        </authorList>
    </citation>
    <scope>NUCLEOTIDE SEQUENCE [LARGE SCALE GENOMIC DNA]</scope>
    <source>
        <strain evidence="6 7">CCMP2467</strain>
    </source>
</reference>
<keyword evidence="6" id="KW-0812">Transmembrane</keyword>
<dbReference type="GO" id="GO:0006511">
    <property type="term" value="P:ubiquitin-dependent protein catabolic process"/>
    <property type="evidence" value="ECO:0007669"/>
    <property type="project" value="TreeGrafter"/>
</dbReference>
<evidence type="ECO:0000313" key="6">
    <source>
        <dbReference type="EMBL" id="OLP95563.1"/>
    </source>
</evidence>
<keyword evidence="1" id="KW-0479">Metal-binding</keyword>
<dbReference type="Gene3D" id="3.30.40.10">
    <property type="entry name" value="Zinc/RING finger domain, C3HC4 (zinc finger)"/>
    <property type="match status" value="1"/>
</dbReference>
<keyword evidence="3" id="KW-0862">Zinc</keyword>
<dbReference type="PROSITE" id="PS50089">
    <property type="entry name" value="ZF_RING_2"/>
    <property type="match status" value="1"/>
</dbReference>
<dbReference type="GO" id="GO:0008270">
    <property type="term" value="F:zinc ion binding"/>
    <property type="evidence" value="ECO:0007669"/>
    <property type="project" value="UniProtKB-KW"/>
</dbReference>
<dbReference type="PANTHER" id="PTHR45931:SF3">
    <property type="entry name" value="RING ZINC FINGER-CONTAINING PROTEIN"/>
    <property type="match status" value="1"/>
</dbReference>
<proteinExistence type="predicted"/>
<dbReference type="SMART" id="SM00184">
    <property type="entry name" value="RING"/>
    <property type="match status" value="1"/>
</dbReference>
<evidence type="ECO:0000259" key="5">
    <source>
        <dbReference type="PROSITE" id="PS50089"/>
    </source>
</evidence>
<dbReference type="InterPro" id="IPR013083">
    <property type="entry name" value="Znf_RING/FYVE/PHD"/>
</dbReference>
<evidence type="ECO:0000256" key="4">
    <source>
        <dbReference type="PROSITE-ProRule" id="PRU00175"/>
    </source>
</evidence>
<keyword evidence="2 4" id="KW-0863">Zinc-finger</keyword>
<dbReference type="OrthoDB" id="1302410at2759"/>
<evidence type="ECO:0000256" key="1">
    <source>
        <dbReference type="ARBA" id="ARBA00022723"/>
    </source>
</evidence>
<keyword evidence="6" id="KW-0675">Receptor</keyword>
<dbReference type="EMBL" id="LSRX01000499">
    <property type="protein sequence ID" value="OLP95563.1"/>
    <property type="molecule type" value="Genomic_DNA"/>
</dbReference>
<dbReference type="OMA" id="TECALLW"/>
<dbReference type="Proteomes" id="UP000186817">
    <property type="component" value="Unassembled WGS sequence"/>
</dbReference>
<organism evidence="6 7">
    <name type="scientific">Symbiodinium microadriaticum</name>
    <name type="common">Dinoflagellate</name>
    <name type="synonym">Zooxanthella microadriatica</name>
    <dbReference type="NCBI Taxonomy" id="2951"/>
    <lineage>
        <taxon>Eukaryota</taxon>
        <taxon>Sar</taxon>
        <taxon>Alveolata</taxon>
        <taxon>Dinophyceae</taxon>
        <taxon>Suessiales</taxon>
        <taxon>Symbiodiniaceae</taxon>
        <taxon>Symbiodinium</taxon>
    </lineage>
</organism>
<dbReference type="InterPro" id="IPR051834">
    <property type="entry name" value="RING_finger_E3_ligase"/>
</dbReference>
<comment type="caution">
    <text evidence="6">The sequence shown here is derived from an EMBL/GenBank/DDBJ whole genome shotgun (WGS) entry which is preliminary data.</text>
</comment>
<dbReference type="GO" id="GO:0005634">
    <property type="term" value="C:nucleus"/>
    <property type="evidence" value="ECO:0007669"/>
    <property type="project" value="TreeGrafter"/>
</dbReference>
<evidence type="ECO:0000256" key="2">
    <source>
        <dbReference type="ARBA" id="ARBA00022771"/>
    </source>
</evidence>
<feature type="domain" description="RING-type" evidence="5">
    <location>
        <begin position="50"/>
        <end position="91"/>
    </location>
</feature>
<keyword evidence="7" id="KW-1185">Reference proteome</keyword>
<dbReference type="InterPro" id="IPR001841">
    <property type="entry name" value="Znf_RING"/>
</dbReference>